<accession>A0ABT3YD89</accession>
<gene>
    <name evidence="1" type="ORF">OEG82_07485</name>
</gene>
<comment type="caution">
    <text evidence="1">The sequence shown here is derived from an EMBL/GenBank/DDBJ whole genome shotgun (WGS) entry which is preliminary data.</text>
</comment>
<protein>
    <recommendedName>
        <fullName evidence="3">Replication protein</fullName>
    </recommendedName>
</protein>
<keyword evidence="2" id="KW-1185">Reference proteome</keyword>
<dbReference type="EMBL" id="JAOVZQ010000001">
    <property type="protein sequence ID" value="MCY0093862.1"/>
    <property type="molecule type" value="Genomic_DNA"/>
</dbReference>
<evidence type="ECO:0008006" key="3">
    <source>
        <dbReference type="Google" id="ProtNLM"/>
    </source>
</evidence>
<evidence type="ECO:0000313" key="1">
    <source>
        <dbReference type="EMBL" id="MCY0093862.1"/>
    </source>
</evidence>
<reference evidence="1" key="1">
    <citation type="submission" date="2022-10" db="EMBL/GenBank/DDBJ databases">
        <title>Hoeflea sp. J2-29, isolated from marine algae.</title>
        <authorList>
            <person name="Kristyanto S."/>
            <person name="Kim J.M."/>
            <person name="Jeon C.O."/>
        </authorList>
    </citation>
    <scope>NUCLEOTIDE SEQUENCE</scope>
    <source>
        <strain evidence="1">J2-29</strain>
    </source>
</reference>
<organism evidence="1 2">
    <name type="scientific">Hoeflea ulvae</name>
    <dbReference type="NCBI Taxonomy" id="2983764"/>
    <lineage>
        <taxon>Bacteria</taxon>
        <taxon>Pseudomonadati</taxon>
        <taxon>Pseudomonadota</taxon>
        <taxon>Alphaproteobacteria</taxon>
        <taxon>Hyphomicrobiales</taxon>
        <taxon>Rhizobiaceae</taxon>
        <taxon>Hoeflea</taxon>
    </lineage>
</organism>
<evidence type="ECO:0000313" key="2">
    <source>
        <dbReference type="Proteomes" id="UP001081283"/>
    </source>
</evidence>
<sequence length="282" mass="30670">MQMAANATFARGGVSALIVLTASHSKKMTLMDIKMMVQGASSATRKGRAWVKACDKYSILGVIVGQEVTYSVIHGWHYHQHLSVMVDGPANGETQADVRDRAKAAGEWIAKTYAAKVRAKGGRVSDRHGWHVRVAIDAEDASNYTAKGSMAWEVSGAHKDITKSETSITPWDIAVAASEGNAEMLGRWREYAETMPGTRSCVISPALAKKLEIDASPMDDETGEQVLHDGDEVVGRVDAPIWKKWVRHGLAATFLSRVEFGGEEGFSTAVEQTEIDAEPLER</sequence>
<name>A0ABT3YD89_9HYPH</name>
<dbReference type="RefSeq" id="WP_267611806.1">
    <property type="nucleotide sequence ID" value="NZ_JAOVZQ010000001.1"/>
</dbReference>
<dbReference type="Proteomes" id="UP001081283">
    <property type="component" value="Unassembled WGS sequence"/>
</dbReference>
<proteinExistence type="predicted"/>